<reference evidence="2" key="1">
    <citation type="journal article" date="2016" name="Genome Announc.">
        <title>Draft genome sequences of fungus Aspergillus calidoustus.</title>
        <authorList>
            <person name="Horn F."/>
            <person name="Linde J."/>
            <person name="Mattern D.J."/>
            <person name="Walther G."/>
            <person name="Guthke R."/>
            <person name="Scherlach K."/>
            <person name="Martin K."/>
            <person name="Brakhage A.A."/>
            <person name="Petzke L."/>
            <person name="Valiante V."/>
        </authorList>
    </citation>
    <scope>NUCLEOTIDE SEQUENCE [LARGE SCALE GENOMIC DNA]</scope>
    <source>
        <strain evidence="2">SF006504</strain>
    </source>
</reference>
<gene>
    <name evidence="1" type="ORF">ASPCAL04737</name>
</gene>
<sequence length="182" mass="20310">MASNSVGNAWSCHGHRFRSILDNLCYRRPSMEPHQSGPDARELRLKINDIIQKLRHNAEPRQERRINEAIPPAHQILTPGKNAIQDAGHATDLVEIALARTGEELWVVDREPNSLAEVRALAAHLVVQPLLGLKVLRGTCRKADCVVFVVFFDEVFEYRAGLPEGYPRVGGLYCRDAAIGVD</sequence>
<dbReference type="EMBL" id="CDMC01000003">
    <property type="protein sequence ID" value="CEL03585.1"/>
    <property type="molecule type" value="Genomic_DNA"/>
</dbReference>
<protein>
    <submittedName>
        <fullName evidence="1">Uncharacterized protein</fullName>
    </submittedName>
</protein>
<dbReference type="Proteomes" id="UP000054771">
    <property type="component" value="Unassembled WGS sequence"/>
</dbReference>
<evidence type="ECO:0000313" key="1">
    <source>
        <dbReference type="EMBL" id="CEL03585.1"/>
    </source>
</evidence>
<evidence type="ECO:0000313" key="2">
    <source>
        <dbReference type="Proteomes" id="UP000054771"/>
    </source>
</evidence>
<name>A0A0U5FVN1_ASPCI</name>
<accession>A0A0U5FVN1</accession>
<dbReference type="AlphaFoldDB" id="A0A0U5FVN1"/>
<keyword evidence="2" id="KW-1185">Reference proteome</keyword>
<organism evidence="1 2">
    <name type="scientific">Aspergillus calidoustus</name>
    <dbReference type="NCBI Taxonomy" id="454130"/>
    <lineage>
        <taxon>Eukaryota</taxon>
        <taxon>Fungi</taxon>
        <taxon>Dikarya</taxon>
        <taxon>Ascomycota</taxon>
        <taxon>Pezizomycotina</taxon>
        <taxon>Eurotiomycetes</taxon>
        <taxon>Eurotiomycetidae</taxon>
        <taxon>Eurotiales</taxon>
        <taxon>Aspergillaceae</taxon>
        <taxon>Aspergillus</taxon>
        <taxon>Aspergillus subgen. Nidulantes</taxon>
    </lineage>
</organism>
<proteinExistence type="predicted"/>